<accession>A0ABP8IZJ6</accession>
<protein>
    <recommendedName>
        <fullName evidence="5">Glycosyl transferase family 11</fullName>
    </recommendedName>
</protein>
<dbReference type="PANTHER" id="PTHR11927">
    <property type="entry name" value="GALACTOSIDE 2-L-FUCOSYLTRANSFERASE"/>
    <property type="match status" value="1"/>
</dbReference>
<gene>
    <name evidence="3" type="ORF">GCM10023186_19670</name>
</gene>
<evidence type="ECO:0000313" key="4">
    <source>
        <dbReference type="Proteomes" id="UP001500454"/>
    </source>
</evidence>
<keyword evidence="4" id="KW-1185">Reference proteome</keyword>
<name>A0ABP8IZJ6_9BACT</name>
<organism evidence="3 4">
    <name type="scientific">Hymenobacter koreensis</name>
    <dbReference type="NCBI Taxonomy" id="1084523"/>
    <lineage>
        <taxon>Bacteria</taxon>
        <taxon>Pseudomonadati</taxon>
        <taxon>Bacteroidota</taxon>
        <taxon>Cytophagia</taxon>
        <taxon>Cytophagales</taxon>
        <taxon>Hymenobacteraceae</taxon>
        <taxon>Hymenobacter</taxon>
    </lineage>
</organism>
<evidence type="ECO:0000256" key="1">
    <source>
        <dbReference type="ARBA" id="ARBA00022676"/>
    </source>
</evidence>
<evidence type="ECO:0008006" key="5">
    <source>
        <dbReference type="Google" id="ProtNLM"/>
    </source>
</evidence>
<evidence type="ECO:0000256" key="2">
    <source>
        <dbReference type="ARBA" id="ARBA00022679"/>
    </source>
</evidence>
<dbReference type="EMBL" id="BAABHA010000004">
    <property type="protein sequence ID" value="GAA4380801.1"/>
    <property type="molecule type" value="Genomic_DNA"/>
</dbReference>
<dbReference type="PANTHER" id="PTHR11927:SF9">
    <property type="entry name" value="L-FUCOSYLTRANSFERASE"/>
    <property type="match status" value="1"/>
</dbReference>
<keyword evidence="1" id="KW-0328">Glycosyltransferase</keyword>
<keyword evidence="2" id="KW-0808">Transferase</keyword>
<sequence>MVILVKRFGQLGNRLFLFAHLVANATEHCYALANPSFGNYAVYFEATASNNFGGLPVQVHVLARPALDRYLAKLLSMVQHPKVFGWLQRLQGWLPGRRRLPQLMYLDDAQTFDLNEHGYLRAARERVVLLHGWCFRDRTNISKHAPLIRDLFRLVEPHRQAVDALVQKCRAHADVLVGVHLRRGDYATFNNGKYYYDNATYARVMRELQAQFPQPERVAFVLCSDEPLDLSAFAGLPVHLANNHVVEDLYTLAASDYVVGPPSSYSMWASFYGQVPLLHLETAEQPVPLAQFRVFTDE</sequence>
<comment type="caution">
    <text evidence="3">The sequence shown here is derived from an EMBL/GenBank/DDBJ whole genome shotgun (WGS) entry which is preliminary data.</text>
</comment>
<reference evidence="4" key="1">
    <citation type="journal article" date="2019" name="Int. J. Syst. Evol. Microbiol.">
        <title>The Global Catalogue of Microorganisms (GCM) 10K type strain sequencing project: providing services to taxonomists for standard genome sequencing and annotation.</title>
        <authorList>
            <consortium name="The Broad Institute Genomics Platform"/>
            <consortium name="The Broad Institute Genome Sequencing Center for Infectious Disease"/>
            <person name="Wu L."/>
            <person name="Ma J."/>
        </authorList>
    </citation>
    <scope>NUCLEOTIDE SEQUENCE [LARGE SCALE GENOMIC DNA]</scope>
    <source>
        <strain evidence="4">JCM 17924</strain>
    </source>
</reference>
<proteinExistence type="predicted"/>
<dbReference type="Proteomes" id="UP001500454">
    <property type="component" value="Unassembled WGS sequence"/>
</dbReference>
<evidence type="ECO:0000313" key="3">
    <source>
        <dbReference type="EMBL" id="GAA4380801.1"/>
    </source>
</evidence>
<dbReference type="InterPro" id="IPR002516">
    <property type="entry name" value="Glyco_trans_11"/>
</dbReference>